<protein>
    <submittedName>
        <fullName evidence="2">Uncharacterized protein</fullName>
    </submittedName>
</protein>
<dbReference type="RefSeq" id="WP_215922872.1">
    <property type="nucleotide sequence ID" value="NZ_JAHKNI010000016.1"/>
</dbReference>
<feature type="compositionally biased region" description="Pro residues" evidence="1">
    <location>
        <begin position="103"/>
        <end position="115"/>
    </location>
</feature>
<feature type="region of interest" description="Disordered" evidence="1">
    <location>
        <begin position="213"/>
        <end position="282"/>
    </location>
</feature>
<organism evidence="2 3">
    <name type="scientific">Nocardia albiluteola</name>
    <dbReference type="NCBI Taxonomy" id="2842303"/>
    <lineage>
        <taxon>Bacteria</taxon>
        <taxon>Bacillati</taxon>
        <taxon>Actinomycetota</taxon>
        <taxon>Actinomycetes</taxon>
        <taxon>Mycobacteriales</taxon>
        <taxon>Nocardiaceae</taxon>
        <taxon>Nocardia</taxon>
    </lineage>
</organism>
<reference evidence="2 3" key="1">
    <citation type="submission" date="2021-06" db="EMBL/GenBank/DDBJ databases">
        <title>Actinomycetes sequencing.</title>
        <authorList>
            <person name="Shan Q."/>
        </authorList>
    </citation>
    <scope>NUCLEOTIDE SEQUENCE [LARGE SCALE GENOMIC DNA]</scope>
    <source>
        <strain evidence="2 3">NEAU-G5</strain>
    </source>
</reference>
<feature type="compositionally biased region" description="Low complexity" evidence="1">
    <location>
        <begin position="220"/>
        <end position="238"/>
    </location>
</feature>
<evidence type="ECO:0000313" key="3">
    <source>
        <dbReference type="Proteomes" id="UP000733379"/>
    </source>
</evidence>
<feature type="region of interest" description="Disordered" evidence="1">
    <location>
        <begin position="392"/>
        <end position="436"/>
    </location>
</feature>
<keyword evidence="3" id="KW-1185">Reference proteome</keyword>
<feature type="compositionally biased region" description="Polar residues" evidence="1">
    <location>
        <begin position="44"/>
        <end position="54"/>
    </location>
</feature>
<comment type="caution">
    <text evidence="2">The sequence shown here is derived from an EMBL/GenBank/DDBJ whole genome shotgun (WGS) entry which is preliminary data.</text>
</comment>
<evidence type="ECO:0000256" key="1">
    <source>
        <dbReference type="SAM" id="MobiDB-lite"/>
    </source>
</evidence>
<dbReference type="Proteomes" id="UP000733379">
    <property type="component" value="Unassembled WGS sequence"/>
</dbReference>
<feature type="compositionally biased region" description="Polar residues" evidence="1">
    <location>
        <begin position="426"/>
        <end position="436"/>
    </location>
</feature>
<feature type="region of interest" description="Disordered" evidence="1">
    <location>
        <begin position="96"/>
        <end position="128"/>
    </location>
</feature>
<feature type="region of interest" description="Disordered" evidence="1">
    <location>
        <begin position="44"/>
        <end position="64"/>
    </location>
</feature>
<feature type="compositionally biased region" description="Low complexity" evidence="1">
    <location>
        <begin position="416"/>
        <end position="425"/>
    </location>
</feature>
<accession>A0ABS6BC99</accession>
<evidence type="ECO:0000313" key="2">
    <source>
        <dbReference type="EMBL" id="MBU3066809.1"/>
    </source>
</evidence>
<feature type="compositionally biased region" description="Low complexity" evidence="1">
    <location>
        <begin position="245"/>
        <end position="263"/>
    </location>
</feature>
<sequence>MSINGAIAALNAAAPTVSPDPSKSQAEFIQENLTTTLGNITQQVKTAGNDQGGPSTDPGPSTDAMQKLQAQLDSINTKYSALQTNYDNLNSNYKALQDKLNSTPPPVSQVPPPGTPAASGPFDPGLGASGAYQISVGASGPGDVGASGPGDVGASGAGIGSGGGSGSGSYGGTGYPGNGSGGAGAGAGASGGGMDMSSLLGSILPMMMMSQAMNPNRDLNNQNNPQNMQPQAPQQVVPQAPPSQAPAQPGTAQPAPNGSSSSQPPLPPQGRTPGGDGSVLYTFDDGRTQKVSVVVAQALDAARANKDGTSAKDAYAKTAAKWSDDKKIGDAIDPSQLMTGDVATWDNHNAIVVVFPPGQGGGTGTLEVIVEGKLQPFSAQMSDKSGDFGEFAGFEHPHGIEMTGSSDPNAAGGGVVPVAADSSSGTPDPSSAVPSS</sequence>
<dbReference type="EMBL" id="JAHKNI010000016">
    <property type="protein sequence ID" value="MBU3066809.1"/>
    <property type="molecule type" value="Genomic_DNA"/>
</dbReference>
<proteinExistence type="predicted"/>
<name>A0ABS6BC99_9NOCA</name>
<gene>
    <name evidence="2" type="ORF">KO481_35485</name>
</gene>